<evidence type="ECO:0000259" key="2">
    <source>
        <dbReference type="PROSITE" id="PS50017"/>
    </source>
</evidence>
<organism evidence="3 4">
    <name type="scientific">Astyanax mexicanus</name>
    <name type="common">Blind cave fish</name>
    <name type="synonym">Astyanax fasciatus mexicanus</name>
    <dbReference type="NCBI Taxonomy" id="7994"/>
    <lineage>
        <taxon>Eukaryota</taxon>
        <taxon>Metazoa</taxon>
        <taxon>Chordata</taxon>
        <taxon>Craniata</taxon>
        <taxon>Vertebrata</taxon>
        <taxon>Euteleostomi</taxon>
        <taxon>Actinopterygii</taxon>
        <taxon>Neopterygii</taxon>
        <taxon>Teleostei</taxon>
        <taxon>Ostariophysi</taxon>
        <taxon>Characiformes</taxon>
        <taxon>Characoidei</taxon>
        <taxon>Acestrorhamphidae</taxon>
        <taxon>Acestrorhamphinae</taxon>
        <taxon>Astyanax</taxon>
    </lineage>
</organism>
<dbReference type="AlphaFoldDB" id="W5L5M7"/>
<dbReference type="GO" id="GO:0000445">
    <property type="term" value="C:THO complex part of transcription export complex"/>
    <property type="evidence" value="ECO:0007669"/>
    <property type="project" value="TreeGrafter"/>
</dbReference>
<reference evidence="4" key="2">
    <citation type="journal article" date="2014" name="Nat. Commun.">
        <title>The cavefish genome reveals candidate genes for eye loss.</title>
        <authorList>
            <person name="McGaugh S.E."/>
            <person name="Gross J.B."/>
            <person name="Aken B."/>
            <person name="Blin M."/>
            <person name="Borowsky R."/>
            <person name="Chalopin D."/>
            <person name="Hinaux H."/>
            <person name="Jeffery W.R."/>
            <person name="Keene A."/>
            <person name="Ma L."/>
            <person name="Minx P."/>
            <person name="Murphy D."/>
            <person name="O'Quin K.E."/>
            <person name="Retaux S."/>
            <person name="Rohner N."/>
            <person name="Searle S.M."/>
            <person name="Stahl B.A."/>
            <person name="Tabin C."/>
            <person name="Volff J.N."/>
            <person name="Yoshizawa M."/>
            <person name="Warren W.C."/>
        </authorList>
    </citation>
    <scope>NUCLEOTIDE SEQUENCE [LARGE SCALE GENOMIC DNA]</scope>
    <source>
        <strain evidence="4">female</strain>
    </source>
</reference>
<reference evidence="3" key="4">
    <citation type="submission" date="2025-09" db="UniProtKB">
        <authorList>
            <consortium name="Ensembl"/>
        </authorList>
    </citation>
    <scope>IDENTIFICATION</scope>
</reference>
<dbReference type="PANTHER" id="PTHR13265">
    <property type="entry name" value="THO COMPLEX SUBUNIT 1"/>
    <property type="match status" value="1"/>
</dbReference>
<dbReference type="PROSITE" id="PS50017">
    <property type="entry name" value="DEATH_DOMAIN"/>
    <property type="match status" value="1"/>
</dbReference>
<dbReference type="SMART" id="SM00005">
    <property type="entry name" value="DEATH"/>
    <property type="match status" value="1"/>
</dbReference>
<evidence type="ECO:0000256" key="1">
    <source>
        <dbReference type="SAM" id="MobiDB-lite"/>
    </source>
</evidence>
<dbReference type="Pfam" id="PF11957">
    <property type="entry name" value="efThoc1"/>
    <property type="match status" value="1"/>
</dbReference>
<protein>
    <submittedName>
        <fullName evidence="3">THO complex 1</fullName>
    </submittedName>
</protein>
<dbReference type="InterPro" id="IPR021861">
    <property type="entry name" value="THO_THOC1"/>
</dbReference>
<feature type="compositionally biased region" description="Polar residues" evidence="1">
    <location>
        <begin position="150"/>
        <end position="159"/>
    </location>
</feature>
<dbReference type="InterPro" id="IPR000488">
    <property type="entry name" value="Death_dom"/>
</dbReference>
<dbReference type="HOGENOM" id="CLU_027906_0_0_1"/>
<dbReference type="InterPro" id="IPR011029">
    <property type="entry name" value="DEATH-like_dom_sf"/>
</dbReference>
<dbReference type="Bgee" id="ENSAMXG00000014708">
    <property type="expression patterns" value="Expressed in embryo and 14 other cell types or tissues"/>
</dbReference>
<dbReference type="GO" id="GO:0007165">
    <property type="term" value="P:signal transduction"/>
    <property type="evidence" value="ECO:0007669"/>
    <property type="project" value="InterPro"/>
</dbReference>
<dbReference type="STRING" id="7994.ENSAMXP00000015139"/>
<reference evidence="3" key="3">
    <citation type="submission" date="2025-08" db="UniProtKB">
        <authorList>
            <consortium name="Ensembl"/>
        </authorList>
    </citation>
    <scope>IDENTIFICATION</scope>
</reference>
<dbReference type="Proteomes" id="UP000018467">
    <property type="component" value="Unassembled WGS sequence"/>
</dbReference>
<dbReference type="InParanoid" id="W5L5M7"/>
<keyword evidence="4" id="KW-1185">Reference proteome</keyword>
<dbReference type="Ensembl" id="ENSAMXT00000015140.2">
    <property type="protein sequence ID" value="ENSAMXP00000015139.2"/>
    <property type="gene ID" value="ENSAMXG00000014708.2"/>
</dbReference>
<dbReference type="Pfam" id="PF00531">
    <property type="entry name" value="Death"/>
    <property type="match status" value="1"/>
</dbReference>
<dbReference type="eggNOG" id="KOG2491">
    <property type="taxonomic scope" value="Eukaryota"/>
</dbReference>
<feature type="domain" description="Death" evidence="2">
    <location>
        <begin position="531"/>
        <end position="613"/>
    </location>
</feature>
<evidence type="ECO:0000313" key="4">
    <source>
        <dbReference type="Proteomes" id="UP000018467"/>
    </source>
</evidence>
<feature type="region of interest" description="Disordered" evidence="1">
    <location>
        <begin position="356"/>
        <end position="379"/>
    </location>
</feature>
<dbReference type="GeneTree" id="ENSGT00390000016232"/>
<sequence>MFEFNESEVDGLHCVVCNSEAEKKNTLDQVLRGVLEEQIVSICSATTPFLLLGDVLDCLPLDQLLKSSPSWRRMFPRGNLCNSFYSAGKNYLLRMCNDLLRRLSKSQNTVFCGRIQLFLARLFPLSEKSGLNLQSQFNLDNITVFNKNEQESTLGQQSSEVKEDGMEVEEGEMGDEDAPAPCSIPIDYNLYRKFWTLQDYFRNPVQCYDKFSWMTFVKFSDETLAVFKSYKLDDTQASKRKLEEMRTAGGEHVYFAKFLTSEKLMDLQLSDSNFRRHILLQYLILFQYLRGQVKFKSSNCVLNDDQTAWMEDTTKLVYQLLRETPPDGDKFAGMVEHILNTEENWNSWKNEGCPSFVKERPAETKPTRPSSRKRAAPEDFLGKGPERKILMGNEELTRLWNLNPDNMEACKSDSREFMPSLEDFFEEAIEQADPANMVEDEYKVVRNSNYGWRALRLLSRRSPHFFQPTNQQFKSLDEYLENMVIKLAKELPKDLPSEEIKTGEEEDENGVSLLKTGSDSLQAGLQNKPVTNSQMDEIAGKLGDGWRLLADQMEMKASEVREIESDSEDVDLQAKMLLVAWQDREGNQATMESLITALNAAGFTAIADSLSEA</sequence>
<feature type="region of interest" description="Disordered" evidence="1">
    <location>
        <begin position="150"/>
        <end position="177"/>
    </location>
</feature>
<evidence type="ECO:0000313" key="3">
    <source>
        <dbReference type="Ensembl" id="ENSAMXP00000015139.2"/>
    </source>
</evidence>
<reference evidence="4" key="1">
    <citation type="submission" date="2013-03" db="EMBL/GenBank/DDBJ databases">
        <authorList>
            <person name="Jeffery W."/>
            <person name="Warren W."/>
            <person name="Wilson R.K."/>
        </authorList>
    </citation>
    <scope>NUCLEOTIDE SEQUENCE</scope>
    <source>
        <strain evidence="4">female</strain>
    </source>
</reference>
<name>W5L5M7_ASTMX</name>
<feature type="compositionally biased region" description="Basic and acidic residues" evidence="1">
    <location>
        <begin position="357"/>
        <end position="366"/>
    </location>
</feature>
<proteinExistence type="predicted"/>
<feature type="compositionally biased region" description="Acidic residues" evidence="1">
    <location>
        <begin position="166"/>
        <end position="177"/>
    </location>
</feature>
<dbReference type="Gene3D" id="1.10.533.10">
    <property type="entry name" value="Death Domain, Fas"/>
    <property type="match status" value="1"/>
</dbReference>
<accession>W5L5M7</accession>
<dbReference type="SUPFAM" id="SSF47986">
    <property type="entry name" value="DEATH domain"/>
    <property type="match status" value="1"/>
</dbReference>
<dbReference type="PANTHER" id="PTHR13265:SF2">
    <property type="entry name" value="THO COMPLEX SUBUNIT 1"/>
    <property type="match status" value="1"/>
</dbReference>
<dbReference type="GO" id="GO:0006406">
    <property type="term" value="P:mRNA export from nucleus"/>
    <property type="evidence" value="ECO:0007669"/>
    <property type="project" value="TreeGrafter"/>
</dbReference>